<dbReference type="EMBL" id="BK032519">
    <property type="protein sequence ID" value="DAF45776.1"/>
    <property type="molecule type" value="Genomic_DNA"/>
</dbReference>
<dbReference type="InterPro" id="IPR018989">
    <property type="entry name" value="DUF2001"/>
</dbReference>
<dbReference type="SUPFAM" id="SSF69279">
    <property type="entry name" value="Phage tail proteins"/>
    <property type="match status" value="1"/>
</dbReference>
<dbReference type="Gene3D" id="2.30.110.40">
    <property type="entry name" value="Phage tail tube protein"/>
    <property type="match status" value="1"/>
</dbReference>
<dbReference type="InterPro" id="IPR038628">
    <property type="entry name" value="XkdM-like_sf"/>
</dbReference>
<evidence type="ECO:0000313" key="1">
    <source>
        <dbReference type="EMBL" id="DAF45776.1"/>
    </source>
</evidence>
<dbReference type="Pfam" id="PF09393">
    <property type="entry name" value="DUF2001"/>
    <property type="match status" value="1"/>
</dbReference>
<proteinExistence type="predicted"/>
<name>A0A8S5S4C6_9CAUD</name>
<organism evidence="1">
    <name type="scientific">Siphoviridae sp. ctmP938</name>
    <dbReference type="NCBI Taxonomy" id="2827933"/>
    <lineage>
        <taxon>Viruses</taxon>
        <taxon>Duplodnaviria</taxon>
        <taxon>Heunggongvirae</taxon>
        <taxon>Uroviricota</taxon>
        <taxon>Caudoviricetes</taxon>
    </lineage>
</organism>
<accession>A0A8S5S4C6</accession>
<reference evidence="1" key="1">
    <citation type="journal article" date="2021" name="Proc. Natl. Acad. Sci. U.S.A.">
        <title>A Catalog of Tens of Thousands of Viruses from Human Metagenomes Reveals Hidden Associations with Chronic Diseases.</title>
        <authorList>
            <person name="Tisza M.J."/>
            <person name="Buck C.B."/>
        </authorList>
    </citation>
    <scope>NUCLEOTIDE SEQUENCE</scope>
    <source>
        <strain evidence="1">CtmP938</strain>
    </source>
</reference>
<sequence length="144" mass="16057">MKKFGANQAINGSYGEVWMDDEYLGECTEAHAEIALTYTDVAMARSLTAGKKLIKLEYKGSLKMVHVRSIVAQKMCENLKRGKTPTSKIIMKVDDPDALGAERCVLYSCKFDKAVLIDFASGKVGDESYSFTYEDYDLLDMIKA</sequence>
<protein>
    <submittedName>
        <fullName evidence="1">Tail tube protein</fullName>
    </submittedName>
</protein>